<dbReference type="KEGG" id="mspg:F6B93_00475"/>
<evidence type="ECO:0000256" key="5">
    <source>
        <dbReference type="SAM" id="Phobius"/>
    </source>
</evidence>
<sequence length="274" mass="28809">MNELLGRNLLAIVLIFAVAMLGGLLPWRFASTRRSEVYLGWGNAFAGGVLLAAGLIHLVGDAVAGFADLWPTVDYPWALTLAAGAFLLILGIERVLPRVSRVPAGSAALGSDPESDSIVAAADESNRYPYLLLLTLSVHSIIAGMALGAQKSVAGFVAIFIAILAHKSAGGFALGVSLHRVGTNFSRARALVTGFSIMTPLGIMLGTGISALLDSTGAQVFEALVDAIAGGTFLYIASLDIIREAFIPPRDDRHIRWVWVATGLTLMAIVAIWT</sequence>
<evidence type="ECO:0000256" key="4">
    <source>
        <dbReference type="ARBA" id="ARBA00023136"/>
    </source>
</evidence>
<evidence type="ECO:0000256" key="3">
    <source>
        <dbReference type="ARBA" id="ARBA00022989"/>
    </source>
</evidence>
<feature type="transmembrane region" description="Helical" evidence="5">
    <location>
        <begin position="37"/>
        <end position="60"/>
    </location>
</feature>
<gene>
    <name evidence="6" type="ORF">F6B93_00475</name>
</gene>
<dbReference type="GO" id="GO:0016020">
    <property type="term" value="C:membrane"/>
    <property type="evidence" value="ECO:0007669"/>
    <property type="project" value="UniProtKB-SubCell"/>
</dbReference>
<dbReference type="Pfam" id="PF02535">
    <property type="entry name" value="Zip"/>
    <property type="match status" value="2"/>
</dbReference>
<accession>A0A975JW25</accession>
<comment type="subcellular location">
    <subcellularLocation>
        <location evidence="1">Membrane</location>
        <topology evidence="1">Multi-pass membrane protein</topology>
    </subcellularLocation>
</comment>
<evidence type="ECO:0008006" key="8">
    <source>
        <dbReference type="Google" id="ProtNLM"/>
    </source>
</evidence>
<keyword evidence="2 5" id="KW-0812">Transmembrane</keyword>
<dbReference type="EMBL" id="CP046600">
    <property type="protein sequence ID" value="QUR65753.1"/>
    <property type="molecule type" value="Genomic_DNA"/>
</dbReference>
<feature type="transmembrane region" description="Helical" evidence="5">
    <location>
        <begin position="130"/>
        <end position="149"/>
    </location>
</feature>
<evidence type="ECO:0000256" key="2">
    <source>
        <dbReference type="ARBA" id="ARBA00022692"/>
    </source>
</evidence>
<evidence type="ECO:0000256" key="1">
    <source>
        <dbReference type="ARBA" id="ARBA00004141"/>
    </source>
</evidence>
<feature type="transmembrane region" description="Helical" evidence="5">
    <location>
        <begin position="75"/>
        <end position="92"/>
    </location>
</feature>
<proteinExistence type="predicted"/>
<dbReference type="PANTHER" id="PTHR11040">
    <property type="entry name" value="ZINC/IRON TRANSPORTER"/>
    <property type="match status" value="1"/>
</dbReference>
<reference evidence="6" key="1">
    <citation type="submission" date="2019-12" db="EMBL/GenBank/DDBJ databases">
        <title>Mycobacterium spongiae sp. nov.</title>
        <authorList>
            <person name="Stinear T."/>
        </authorList>
    </citation>
    <scope>NUCLEOTIDE SEQUENCE</scope>
    <source>
        <strain evidence="6">FSD4b-SM</strain>
    </source>
</reference>
<dbReference type="PANTHER" id="PTHR11040:SF140">
    <property type="entry name" value="ZRT (ZRT), IRT- (IRT-) LIKE PROTEIN TRANSPORTER"/>
    <property type="match status" value="1"/>
</dbReference>
<organism evidence="6 7">
    <name type="scientific">Mycobacterium spongiae</name>
    <dbReference type="NCBI Taxonomy" id="886343"/>
    <lineage>
        <taxon>Bacteria</taxon>
        <taxon>Bacillati</taxon>
        <taxon>Actinomycetota</taxon>
        <taxon>Actinomycetes</taxon>
        <taxon>Mycobacteriales</taxon>
        <taxon>Mycobacteriaceae</taxon>
        <taxon>Mycobacterium</taxon>
    </lineage>
</organism>
<dbReference type="AlphaFoldDB" id="A0A975JW25"/>
<dbReference type="Proteomes" id="UP000682202">
    <property type="component" value="Chromosome"/>
</dbReference>
<feature type="transmembrane region" description="Helical" evidence="5">
    <location>
        <begin position="219"/>
        <end position="242"/>
    </location>
</feature>
<feature type="transmembrane region" description="Helical" evidence="5">
    <location>
        <begin position="155"/>
        <end position="178"/>
    </location>
</feature>
<dbReference type="RefSeq" id="WP_211697151.1">
    <property type="nucleotide sequence ID" value="NZ_CP046600.1"/>
</dbReference>
<dbReference type="GO" id="GO:0005385">
    <property type="term" value="F:zinc ion transmembrane transporter activity"/>
    <property type="evidence" value="ECO:0007669"/>
    <property type="project" value="TreeGrafter"/>
</dbReference>
<evidence type="ECO:0000313" key="6">
    <source>
        <dbReference type="EMBL" id="QUR65753.1"/>
    </source>
</evidence>
<dbReference type="InterPro" id="IPR003689">
    <property type="entry name" value="ZIP"/>
</dbReference>
<name>A0A975JW25_9MYCO</name>
<feature type="transmembrane region" description="Helical" evidence="5">
    <location>
        <begin position="190"/>
        <end position="213"/>
    </location>
</feature>
<evidence type="ECO:0000313" key="7">
    <source>
        <dbReference type="Proteomes" id="UP000682202"/>
    </source>
</evidence>
<keyword evidence="4 5" id="KW-0472">Membrane</keyword>
<protein>
    <recommendedName>
        <fullName evidence="8">ZIP family metal transporter</fullName>
    </recommendedName>
</protein>
<feature type="transmembrane region" description="Helical" evidence="5">
    <location>
        <begin position="6"/>
        <end position="25"/>
    </location>
</feature>
<keyword evidence="7" id="KW-1185">Reference proteome</keyword>
<feature type="transmembrane region" description="Helical" evidence="5">
    <location>
        <begin position="254"/>
        <end position="273"/>
    </location>
</feature>
<keyword evidence="3 5" id="KW-1133">Transmembrane helix</keyword>